<gene>
    <name evidence="4" type="ORF">CRN84_03660</name>
</gene>
<evidence type="ECO:0000259" key="3">
    <source>
        <dbReference type="Pfam" id="PF12849"/>
    </source>
</evidence>
<dbReference type="OrthoDB" id="9765713at2"/>
<proteinExistence type="predicted"/>
<keyword evidence="1" id="KW-0732">Signal</keyword>
<feature type="transmembrane region" description="Helical" evidence="2">
    <location>
        <begin position="44"/>
        <end position="62"/>
    </location>
</feature>
<evidence type="ECO:0000256" key="1">
    <source>
        <dbReference type="ARBA" id="ARBA00022729"/>
    </source>
</evidence>
<dbReference type="EMBL" id="PDDX01000001">
    <property type="protein sequence ID" value="PHI28487.1"/>
    <property type="molecule type" value="Genomic_DNA"/>
</dbReference>
<comment type="caution">
    <text evidence="4">The sequence shown here is derived from an EMBL/GenBank/DDBJ whole genome shotgun (WGS) entry which is preliminary data.</text>
</comment>
<accession>A0A2C6DH01</accession>
<evidence type="ECO:0000256" key="2">
    <source>
        <dbReference type="SAM" id="Phobius"/>
    </source>
</evidence>
<dbReference type="PANTHER" id="PTHR30570">
    <property type="entry name" value="PERIPLASMIC PHOSPHATE BINDING COMPONENT OF PHOSPHATE ABC TRANSPORTER"/>
    <property type="match status" value="1"/>
</dbReference>
<reference evidence="5" key="1">
    <citation type="submission" date="2017-09" db="EMBL/GenBank/DDBJ databases">
        <title>FDA dAtabase for Regulatory Grade micrObial Sequences (FDA-ARGOS): Supporting development and validation of Infectious Disease Dx tests.</title>
        <authorList>
            <person name="Minogue T."/>
            <person name="Wolcott M."/>
            <person name="Wasieloski L."/>
            <person name="Aguilar W."/>
            <person name="Moore D."/>
            <person name="Tallon L."/>
            <person name="Sadzewicz L."/>
            <person name="Ott S."/>
            <person name="Zhao X."/>
            <person name="Nagaraj S."/>
            <person name="Vavikolanu K."/>
            <person name="Aluvathingal J."/>
            <person name="Nadendla S."/>
            <person name="Sichtig H."/>
        </authorList>
    </citation>
    <scope>NUCLEOTIDE SEQUENCE [LARGE SCALE GENOMIC DNA]</scope>
    <source>
        <strain evidence="5">FDAARGOS_387</strain>
    </source>
</reference>
<dbReference type="Gene3D" id="3.40.190.10">
    <property type="entry name" value="Periplasmic binding protein-like II"/>
    <property type="match status" value="2"/>
</dbReference>
<sequence>MGSQEKPVGNKRYIIETSLMAIVGLPILMQVAVFTIVQLSLSELLASALASLITLPIGYLWAKKNNLPSSFFARYLPVLIPLIYCLLLWSLAMFIGKGDFTHSVFEYFMLLIFPFLGTSLIAIFTGQLWITILMPLVGYLCFALGLAIGTKKLGKNMNVTRGRLPVLGLCSALLILTACQGYQRETHLVTENSALTVNETISLWDYAPFKKEGSRLTALSSPATINIDNEWPRVDGATAAYPIYASAVQALYQGLDYNSVDPYIASRRTPEAYKALIAGKTDLIFAAQPSEQQKKLAAENGLTLTMVPLAQEAFVFIANKDNPVKNLSVEQIRAIYAGQINNWQEVGGENWDIIGYQRPEGSGSQTTMLAKVMQETKMRQPLESEVAAGMGGLIRRVANYQNTTNALGYSFRYYASQMNHNDQLQLLSVNGIAPTPENIRNGSYPFSVNVYMITAGQPTPNTQKLMDWFLSPQGQKLVEDVGYVPVRPTK</sequence>
<dbReference type="InterPro" id="IPR050811">
    <property type="entry name" value="Phosphate_ABC_transporter"/>
</dbReference>
<feature type="transmembrane region" description="Helical" evidence="2">
    <location>
        <begin position="130"/>
        <end position="150"/>
    </location>
</feature>
<dbReference type="CDD" id="cd13566">
    <property type="entry name" value="PBP2_phosphate"/>
    <property type="match status" value="1"/>
</dbReference>
<feature type="domain" description="PBP" evidence="3">
    <location>
        <begin position="233"/>
        <end position="472"/>
    </location>
</feature>
<keyword evidence="2" id="KW-0472">Membrane</keyword>
<feature type="transmembrane region" description="Helical" evidence="2">
    <location>
        <begin position="107"/>
        <end position="124"/>
    </location>
</feature>
<dbReference type="PANTHER" id="PTHR30570:SF1">
    <property type="entry name" value="PHOSPHATE-BINDING PROTEIN PSTS"/>
    <property type="match status" value="1"/>
</dbReference>
<keyword evidence="2" id="KW-0812">Transmembrane</keyword>
<feature type="transmembrane region" description="Helical" evidence="2">
    <location>
        <begin position="13"/>
        <end position="37"/>
    </location>
</feature>
<evidence type="ECO:0000313" key="5">
    <source>
        <dbReference type="Proteomes" id="UP000224974"/>
    </source>
</evidence>
<dbReference type="InterPro" id="IPR024370">
    <property type="entry name" value="PBP_domain"/>
</dbReference>
<feature type="transmembrane region" description="Helical" evidence="2">
    <location>
        <begin position="74"/>
        <end position="95"/>
    </location>
</feature>
<evidence type="ECO:0000313" key="4">
    <source>
        <dbReference type="EMBL" id="PHI28487.1"/>
    </source>
</evidence>
<dbReference type="AlphaFoldDB" id="A0A2C6DH01"/>
<protein>
    <submittedName>
        <fullName evidence="4">Phosphate ABC transporter substrate-binding protein</fullName>
    </submittedName>
</protein>
<dbReference type="STRING" id="1111728.GCA_000427805_04519"/>
<organism evidence="4 5">
    <name type="scientific">Budvicia aquatica</name>
    <dbReference type="NCBI Taxonomy" id="82979"/>
    <lineage>
        <taxon>Bacteria</taxon>
        <taxon>Pseudomonadati</taxon>
        <taxon>Pseudomonadota</taxon>
        <taxon>Gammaproteobacteria</taxon>
        <taxon>Enterobacterales</taxon>
        <taxon>Budviciaceae</taxon>
        <taxon>Budvicia</taxon>
    </lineage>
</organism>
<name>A0A2C6DH01_9GAMM</name>
<dbReference type="RefSeq" id="WP_029093808.1">
    <property type="nucleotide sequence ID" value="NZ_PDDX01000001.1"/>
</dbReference>
<dbReference type="SUPFAM" id="SSF53850">
    <property type="entry name" value="Periplasmic binding protein-like II"/>
    <property type="match status" value="1"/>
</dbReference>
<dbReference type="Pfam" id="PF12849">
    <property type="entry name" value="PBP_like_2"/>
    <property type="match status" value="1"/>
</dbReference>
<dbReference type="Proteomes" id="UP000224974">
    <property type="component" value="Unassembled WGS sequence"/>
</dbReference>
<keyword evidence="2" id="KW-1133">Transmembrane helix</keyword>
<keyword evidence="5" id="KW-1185">Reference proteome</keyword>